<dbReference type="InterPro" id="IPR036790">
    <property type="entry name" value="Frizzled_dom_sf"/>
</dbReference>
<dbReference type="EMBL" id="MZ042492">
    <property type="protein sequence ID" value="QXY82368.1"/>
    <property type="molecule type" value="mRNA"/>
</dbReference>
<dbReference type="GO" id="GO:0017147">
    <property type="term" value="F:Wnt-protein binding"/>
    <property type="evidence" value="ECO:0007669"/>
    <property type="project" value="TreeGrafter"/>
</dbReference>
<dbReference type="InterPro" id="IPR017981">
    <property type="entry name" value="GPCR_2-like_7TM"/>
</dbReference>
<comment type="caution">
    <text evidence="9">Lacks conserved residue(s) required for the propagation of feature annotation.</text>
</comment>
<dbReference type="InterPro" id="IPR000539">
    <property type="entry name" value="Frizzled/Smoothened_7TM"/>
</dbReference>
<comment type="similarity">
    <text evidence="2">Belongs to the G-protein coupled receptor Fz/Smo family.</text>
</comment>
<evidence type="ECO:0000259" key="13">
    <source>
        <dbReference type="PROSITE" id="PS50261"/>
    </source>
</evidence>
<evidence type="ECO:0000256" key="3">
    <source>
        <dbReference type="ARBA" id="ARBA00022473"/>
    </source>
</evidence>
<accession>A0A8F8ASE4</accession>
<evidence type="ECO:0000256" key="4">
    <source>
        <dbReference type="ARBA" id="ARBA00022692"/>
    </source>
</evidence>
<evidence type="ECO:0000313" key="15">
    <source>
        <dbReference type="EMBL" id="XCN28591.1"/>
    </source>
</evidence>
<dbReference type="AlphaFoldDB" id="A0A8F8ASE4"/>
<evidence type="ECO:0000256" key="7">
    <source>
        <dbReference type="ARBA" id="ARBA00023157"/>
    </source>
</evidence>
<evidence type="ECO:0000256" key="2">
    <source>
        <dbReference type="ARBA" id="ARBA00008077"/>
    </source>
</evidence>
<dbReference type="PANTHER" id="PTHR11309">
    <property type="entry name" value="FRIZZLED"/>
    <property type="match status" value="1"/>
</dbReference>
<evidence type="ECO:0000256" key="6">
    <source>
        <dbReference type="ARBA" id="ARBA00023136"/>
    </source>
</evidence>
<keyword evidence="7 9" id="KW-1015">Disulfide bond</keyword>
<evidence type="ECO:0000313" key="14">
    <source>
        <dbReference type="EMBL" id="QXY82368.1"/>
    </source>
</evidence>
<protein>
    <submittedName>
        <fullName evidence="14 15">FzdF</fullName>
    </submittedName>
</protein>
<dbReference type="SMART" id="SM00063">
    <property type="entry name" value="FRI"/>
    <property type="match status" value="1"/>
</dbReference>
<dbReference type="SUPFAM" id="SSF63501">
    <property type="entry name" value="Frizzled cysteine-rich domain"/>
    <property type="match status" value="1"/>
</dbReference>
<feature type="transmembrane region" description="Helical" evidence="10">
    <location>
        <begin position="421"/>
        <end position="449"/>
    </location>
</feature>
<dbReference type="Pfam" id="PF01534">
    <property type="entry name" value="Frizzled"/>
    <property type="match status" value="1"/>
</dbReference>
<reference evidence="15" key="2">
    <citation type="submission" date="2024-06" db="EMBL/GenBank/DDBJ databases">
        <authorList>
            <person name="Mikhailov K."/>
            <person name="Kravchuk O."/>
            <person name="Lyupina Y."/>
            <person name="Adameyko K."/>
        </authorList>
    </citation>
    <scope>NUCLEOTIDE SEQUENCE</scope>
</reference>
<dbReference type="PANTHER" id="PTHR11309:SF47">
    <property type="entry name" value="FRIZZLED"/>
    <property type="match status" value="1"/>
</dbReference>
<evidence type="ECO:0000256" key="11">
    <source>
        <dbReference type="SAM" id="SignalP"/>
    </source>
</evidence>
<dbReference type="SMART" id="SM01330">
    <property type="entry name" value="Frizzled"/>
    <property type="match status" value="1"/>
</dbReference>
<dbReference type="GO" id="GO:0035567">
    <property type="term" value="P:non-canonical Wnt signaling pathway"/>
    <property type="evidence" value="ECO:0007669"/>
    <property type="project" value="TreeGrafter"/>
</dbReference>
<dbReference type="GO" id="GO:0042813">
    <property type="term" value="F:Wnt receptor activity"/>
    <property type="evidence" value="ECO:0007669"/>
    <property type="project" value="TreeGrafter"/>
</dbReference>
<feature type="domain" description="G-protein coupled receptors family 2 profile 2" evidence="13">
    <location>
        <begin position="248"/>
        <end position="483"/>
    </location>
</feature>
<evidence type="ECO:0000256" key="9">
    <source>
        <dbReference type="PROSITE-ProRule" id="PRU00090"/>
    </source>
</evidence>
<dbReference type="PROSITE" id="PS50038">
    <property type="entry name" value="FZ"/>
    <property type="match status" value="1"/>
</dbReference>
<feature type="chain" id="PRO_5034135496" evidence="11">
    <location>
        <begin position="23"/>
        <end position="592"/>
    </location>
</feature>
<dbReference type="GO" id="GO:0005886">
    <property type="term" value="C:plasma membrane"/>
    <property type="evidence" value="ECO:0007669"/>
    <property type="project" value="TreeGrafter"/>
</dbReference>
<keyword evidence="6 10" id="KW-0472">Membrane</keyword>
<dbReference type="InterPro" id="IPR020067">
    <property type="entry name" value="Frizzled_dom"/>
</dbReference>
<feature type="disulfide bond" evidence="9">
    <location>
        <begin position="115"/>
        <end position="139"/>
    </location>
</feature>
<dbReference type="Gene3D" id="1.10.2000.10">
    <property type="entry name" value="Frizzled cysteine-rich domain"/>
    <property type="match status" value="1"/>
</dbReference>
<dbReference type="PRINTS" id="PR00489">
    <property type="entry name" value="FRIZZLED"/>
</dbReference>
<evidence type="ECO:0000256" key="8">
    <source>
        <dbReference type="ARBA" id="ARBA00023170"/>
    </source>
</evidence>
<keyword evidence="8" id="KW-0675">Receptor</keyword>
<keyword evidence="4 10" id="KW-0812">Transmembrane</keyword>
<reference evidence="14" key="1">
    <citation type="journal article" date="2021" name="Genes (Basel)">
        <title>Expression of Wnt and TGF-Beta Pathway Components during Whole-Body Regeneration from Cell Aggregates in Demosponge Halisarca dujardinii.</title>
        <authorList>
            <person name="Borisenko I."/>
            <person name="Bolshakov F.V."/>
            <person name="Ereskovsky A."/>
            <person name="Lavrov A.I."/>
        </authorList>
    </citation>
    <scope>NUCLEOTIDE SEQUENCE</scope>
</reference>
<dbReference type="InterPro" id="IPR015526">
    <property type="entry name" value="Frizzled/SFRP"/>
</dbReference>
<feature type="transmembrane region" description="Helical" evidence="10">
    <location>
        <begin position="469"/>
        <end position="493"/>
    </location>
</feature>
<comment type="subcellular location">
    <subcellularLocation>
        <location evidence="1">Membrane</location>
        <topology evidence="1">Multi-pass membrane protein</topology>
    </subcellularLocation>
</comment>
<dbReference type="GO" id="GO:0060070">
    <property type="term" value="P:canonical Wnt signaling pathway"/>
    <property type="evidence" value="ECO:0007669"/>
    <property type="project" value="TreeGrafter"/>
</dbReference>
<proteinExistence type="evidence at transcript level"/>
<organism evidence="14">
    <name type="scientific">Halisarca dujardinii</name>
    <name type="common">Dujardin's slime sponge</name>
    <dbReference type="NCBI Taxonomy" id="2583056"/>
    <lineage>
        <taxon>Eukaryota</taxon>
        <taxon>Metazoa</taxon>
        <taxon>Porifera</taxon>
        <taxon>Demospongiae</taxon>
        <taxon>Verongimorpha</taxon>
        <taxon>Chondrillida</taxon>
        <taxon>Halisarcidae</taxon>
        <taxon>Halisarca</taxon>
    </lineage>
</organism>
<feature type="signal peptide" evidence="11">
    <location>
        <begin position="1"/>
        <end position="22"/>
    </location>
</feature>
<dbReference type="Pfam" id="PF01392">
    <property type="entry name" value="Fz"/>
    <property type="match status" value="1"/>
</dbReference>
<dbReference type="EMBL" id="PP971925">
    <property type="protein sequence ID" value="XCN28591.1"/>
    <property type="molecule type" value="mRNA"/>
</dbReference>
<feature type="transmembrane region" description="Helical" evidence="10">
    <location>
        <begin position="381"/>
        <end position="401"/>
    </location>
</feature>
<name>A0A8F8ASE4_HALDU</name>
<keyword evidence="5 10" id="KW-1133">Transmembrane helix</keyword>
<feature type="transmembrane region" description="Helical" evidence="10">
    <location>
        <begin position="533"/>
        <end position="553"/>
    </location>
</feature>
<feature type="transmembrane region" description="Helical" evidence="10">
    <location>
        <begin position="344"/>
        <end position="369"/>
    </location>
</feature>
<keyword evidence="11" id="KW-0732">Signal</keyword>
<feature type="transmembrane region" description="Helical" evidence="10">
    <location>
        <begin position="284"/>
        <end position="301"/>
    </location>
</feature>
<dbReference type="PROSITE" id="PS50261">
    <property type="entry name" value="G_PROTEIN_RECEP_F2_4"/>
    <property type="match status" value="1"/>
</dbReference>
<dbReference type="CDD" id="cd07066">
    <property type="entry name" value="CRD_FZ"/>
    <property type="match status" value="1"/>
</dbReference>
<keyword evidence="3" id="KW-0217">Developmental protein</keyword>
<evidence type="ECO:0000259" key="12">
    <source>
        <dbReference type="PROSITE" id="PS50038"/>
    </source>
</evidence>
<dbReference type="Gene3D" id="1.20.1070.10">
    <property type="entry name" value="Rhodopsin 7-helix transmembrane proteins"/>
    <property type="match status" value="1"/>
</dbReference>
<evidence type="ECO:0000256" key="1">
    <source>
        <dbReference type="ARBA" id="ARBA00004141"/>
    </source>
</evidence>
<evidence type="ECO:0000256" key="5">
    <source>
        <dbReference type="ARBA" id="ARBA00022989"/>
    </source>
</evidence>
<feature type="transmembrane region" description="Helical" evidence="10">
    <location>
        <begin position="248"/>
        <end position="272"/>
    </location>
</feature>
<sequence length="592" mass="65089">MMDLIAFSWLLMVLAQMGSVRSQTASVPPPTQTTCIKFKSSFCTQAGIGWTNASLPNLVGTTTVAEVEESLSLYYPLYAAACSNAVVHLICAVHYPVCYYDGEQYGTLKPCRELCEYVRCTCESVVTELGAEWPTDFECSKFPSGDETSLCYPGKSSFDFFRTNLRFPEIGPDHEEVTRCEGLTTTPPPSNASMVNTTVPAPPKCPVAALRVPSSVPGHTRYQLAGYQECGLTCDPTVLTGQNLHTTFYIILLLVQVFVLGMMFITIMTFGIDRKRFPYPQRPFLYIALTYTVIAIINMVGNISGLSNGEPGCDPGGFTMQGQPLSLGEPLTSVVGGCSTKAVILYYCSMAALTWWVILSFTWFLATALKWAEEAIAKFWILYHVLAWGVPVVQLILVLVFQTVDAELPTGVCYIGNSNLLSLGLAVFTPSLVYTALGSVFFIISIAALGSIYRNVRDETEKANKIKLLIVRVGILGFTILIPNAVMLALYIYELTQRSVWERHALCSQATPTELSSLADCTDLPRSPAPYGFFFIKHIVWIVPAVAAFTWILSKKTLEKWKDFGKMILKFEFGAKARKANNGSKNNSSAAV</sequence>
<evidence type="ECO:0000256" key="10">
    <source>
        <dbReference type="SAM" id="Phobius"/>
    </source>
</evidence>
<feature type="domain" description="FZ" evidence="12">
    <location>
        <begin position="30"/>
        <end position="154"/>
    </location>
</feature>